<evidence type="ECO:0000313" key="2">
    <source>
        <dbReference type="WBParaSite" id="ALUE_0001644601-mRNA-1"/>
    </source>
</evidence>
<accession>A0A0M3IED0</accession>
<proteinExistence type="predicted"/>
<name>A0A0M3IED0_ASCLU</name>
<dbReference type="Proteomes" id="UP000036681">
    <property type="component" value="Unplaced"/>
</dbReference>
<dbReference type="AlphaFoldDB" id="A0A0M3IED0"/>
<evidence type="ECO:0000313" key="1">
    <source>
        <dbReference type="Proteomes" id="UP000036681"/>
    </source>
</evidence>
<keyword evidence="1" id="KW-1185">Reference proteome</keyword>
<sequence>MCENVGSTFVAHQRNVTPHLTMPHGCTANEIYSSAEEKKKSWREIA</sequence>
<organism evidence="1 2">
    <name type="scientific">Ascaris lumbricoides</name>
    <name type="common">Giant roundworm</name>
    <dbReference type="NCBI Taxonomy" id="6252"/>
    <lineage>
        <taxon>Eukaryota</taxon>
        <taxon>Metazoa</taxon>
        <taxon>Ecdysozoa</taxon>
        <taxon>Nematoda</taxon>
        <taxon>Chromadorea</taxon>
        <taxon>Rhabditida</taxon>
        <taxon>Spirurina</taxon>
        <taxon>Ascaridomorpha</taxon>
        <taxon>Ascaridoidea</taxon>
        <taxon>Ascarididae</taxon>
        <taxon>Ascaris</taxon>
    </lineage>
</organism>
<reference evidence="2" key="1">
    <citation type="submission" date="2017-02" db="UniProtKB">
        <authorList>
            <consortium name="WormBaseParasite"/>
        </authorList>
    </citation>
    <scope>IDENTIFICATION</scope>
</reference>
<protein>
    <submittedName>
        <fullName evidence="2">Uncharacterized protein</fullName>
    </submittedName>
</protein>
<dbReference type="WBParaSite" id="ALUE_0001644601-mRNA-1">
    <property type="protein sequence ID" value="ALUE_0001644601-mRNA-1"/>
    <property type="gene ID" value="ALUE_0001644601"/>
</dbReference>